<dbReference type="VEuPathDB" id="FungiDB:C8Q69DRAFT_157503"/>
<comment type="caution">
    <text evidence="4">The sequence shown here is derived from an EMBL/GenBank/DDBJ whole genome shotgun (WGS) entry which is preliminary data.</text>
</comment>
<dbReference type="InterPro" id="IPR036291">
    <property type="entry name" value="NAD(P)-bd_dom_sf"/>
</dbReference>
<dbReference type="PANTHER" id="PTHR43008:SF4">
    <property type="entry name" value="CHAIN DEHYDROGENASE, PUTATIVE (AFU_ORTHOLOGUE AFUA_4G08710)-RELATED"/>
    <property type="match status" value="1"/>
</dbReference>
<dbReference type="PRINTS" id="PR00080">
    <property type="entry name" value="SDRFAMILY"/>
</dbReference>
<evidence type="ECO:0000313" key="5">
    <source>
        <dbReference type="Proteomes" id="UP000283841"/>
    </source>
</evidence>
<gene>
    <name evidence="4" type="ORF">C8Q69DRAFT_157503</name>
</gene>
<keyword evidence="3" id="KW-0560">Oxidoreductase</keyword>
<dbReference type="InterPro" id="IPR020904">
    <property type="entry name" value="Sc_DH/Rdtase_CS"/>
</dbReference>
<dbReference type="RefSeq" id="XP_028487669.1">
    <property type="nucleotide sequence ID" value="XM_028625620.1"/>
</dbReference>
<dbReference type="EMBL" id="RCNU01000002">
    <property type="protein sequence ID" value="RWQ98024.1"/>
    <property type="molecule type" value="Genomic_DNA"/>
</dbReference>
<reference evidence="4 5" key="1">
    <citation type="journal article" date="2018" name="Front. Microbiol.">
        <title>Genomic and genetic insights into a cosmopolitan fungus, Paecilomyces variotii (Eurotiales).</title>
        <authorList>
            <person name="Urquhart A.S."/>
            <person name="Mondo S.J."/>
            <person name="Makela M.R."/>
            <person name="Hane J.K."/>
            <person name="Wiebenga A."/>
            <person name="He G."/>
            <person name="Mihaltcheva S."/>
            <person name="Pangilinan J."/>
            <person name="Lipzen A."/>
            <person name="Barry K."/>
            <person name="de Vries R.P."/>
            <person name="Grigoriev I.V."/>
            <person name="Idnurm A."/>
        </authorList>
    </citation>
    <scope>NUCLEOTIDE SEQUENCE [LARGE SCALE GENOMIC DNA]</scope>
    <source>
        <strain evidence="4 5">CBS 101075</strain>
    </source>
</reference>
<proteinExistence type="inferred from homology"/>
<dbReference type="InterPro" id="IPR002347">
    <property type="entry name" value="SDR_fam"/>
</dbReference>
<dbReference type="AlphaFoldDB" id="A0A443I1T5"/>
<keyword evidence="2" id="KW-0521">NADP</keyword>
<evidence type="ECO:0000256" key="3">
    <source>
        <dbReference type="ARBA" id="ARBA00023002"/>
    </source>
</evidence>
<dbReference type="STRING" id="264951.A0A443I1T5"/>
<dbReference type="Proteomes" id="UP000283841">
    <property type="component" value="Unassembled WGS sequence"/>
</dbReference>
<protein>
    <submittedName>
        <fullName evidence="4">Putative short chain dehydrogenase</fullName>
    </submittedName>
</protein>
<dbReference type="PRINTS" id="PR00081">
    <property type="entry name" value="GDHRDH"/>
</dbReference>
<sequence length="292" mass="31580">MSVAIETTTVPVPNPPAEEKAGDALFLGTKNRLPEFLLTGKVIIVTGAGRGLGLVQAEGLLEGGAIVYALDRLEEPSPDFARIQKRAIEELGTQLHYRRIDVRDVELLNNIVEEIANTHGRLDGLLAAAGIQQETPALEYSAKDANTMFEVNVTGVLMTAQAVARQMIRLGTGGSMAFIASMSGTVANRGLICSAYNASKAAVLQLARNLAAEWGQYGIRVNTISPGYIVTAMVEQLFIKYPERRTEWPKQNMLGRLSKPEDYRGVAVYLLSDASSFMTGSDIRIDGGHSAW</sequence>
<dbReference type="PROSITE" id="PS00061">
    <property type="entry name" value="ADH_SHORT"/>
    <property type="match status" value="1"/>
</dbReference>
<evidence type="ECO:0000256" key="2">
    <source>
        <dbReference type="ARBA" id="ARBA00022857"/>
    </source>
</evidence>
<name>A0A443I1T5_BYSSP</name>
<dbReference type="GeneID" id="39594897"/>
<comment type="similarity">
    <text evidence="1">Belongs to the short-chain dehydrogenases/reductases (SDR) family.</text>
</comment>
<evidence type="ECO:0000256" key="1">
    <source>
        <dbReference type="ARBA" id="ARBA00006484"/>
    </source>
</evidence>
<organism evidence="4 5">
    <name type="scientific">Byssochlamys spectabilis</name>
    <name type="common">Paecilomyces variotii</name>
    <dbReference type="NCBI Taxonomy" id="264951"/>
    <lineage>
        <taxon>Eukaryota</taxon>
        <taxon>Fungi</taxon>
        <taxon>Dikarya</taxon>
        <taxon>Ascomycota</taxon>
        <taxon>Pezizomycotina</taxon>
        <taxon>Eurotiomycetes</taxon>
        <taxon>Eurotiomycetidae</taxon>
        <taxon>Eurotiales</taxon>
        <taxon>Thermoascaceae</taxon>
        <taxon>Paecilomyces</taxon>
    </lineage>
</organism>
<dbReference type="OrthoDB" id="1669814at2759"/>
<dbReference type="Pfam" id="PF13561">
    <property type="entry name" value="adh_short_C2"/>
    <property type="match status" value="1"/>
</dbReference>
<accession>A0A443I1T5</accession>
<evidence type="ECO:0000313" key="4">
    <source>
        <dbReference type="EMBL" id="RWQ98024.1"/>
    </source>
</evidence>
<dbReference type="FunFam" id="3.40.50.720:FF:000245">
    <property type="entry name" value="Short chain dehydrogenase, putative"/>
    <property type="match status" value="1"/>
</dbReference>
<dbReference type="PANTHER" id="PTHR43008">
    <property type="entry name" value="BENZIL REDUCTASE"/>
    <property type="match status" value="1"/>
</dbReference>
<dbReference type="GO" id="GO:0050664">
    <property type="term" value="F:oxidoreductase activity, acting on NAD(P)H, oxygen as acceptor"/>
    <property type="evidence" value="ECO:0007669"/>
    <property type="project" value="TreeGrafter"/>
</dbReference>
<keyword evidence="5" id="KW-1185">Reference proteome</keyword>
<dbReference type="Gene3D" id="3.40.50.720">
    <property type="entry name" value="NAD(P)-binding Rossmann-like Domain"/>
    <property type="match status" value="1"/>
</dbReference>
<dbReference type="GO" id="GO:0016616">
    <property type="term" value="F:oxidoreductase activity, acting on the CH-OH group of donors, NAD or NADP as acceptor"/>
    <property type="evidence" value="ECO:0007669"/>
    <property type="project" value="UniProtKB-ARBA"/>
</dbReference>
<dbReference type="SUPFAM" id="SSF51735">
    <property type="entry name" value="NAD(P)-binding Rossmann-fold domains"/>
    <property type="match status" value="1"/>
</dbReference>